<dbReference type="EMBL" id="NBSH01000009">
    <property type="protein sequence ID" value="ORX35883.1"/>
    <property type="molecule type" value="Genomic_DNA"/>
</dbReference>
<evidence type="ECO:0000256" key="2">
    <source>
        <dbReference type="SAM" id="MobiDB-lite"/>
    </source>
</evidence>
<feature type="compositionally biased region" description="Basic and acidic residues" evidence="2">
    <location>
        <begin position="48"/>
        <end position="65"/>
    </location>
</feature>
<dbReference type="Proteomes" id="UP000193218">
    <property type="component" value="Unassembled WGS sequence"/>
</dbReference>
<dbReference type="GeneID" id="33560203"/>
<evidence type="ECO:0000256" key="1">
    <source>
        <dbReference type="PROSITE-ProRule" id="PRU00290"/>
    </source>
</evidence>
<dbReference type="InParanoid" id="A0A1Y1UCY3"/>
<protein>
    <recommendedName>
        <fullName evidence="3">V-SNARE coiled-coil homology domain-containing protein</fullName>
    </recommendedName>
</protein>
<proteinExistence type="predicted"/>
<feature type="region of interest" description="Disordered" evidence="2">
    <location>
        <begin position="1"/>
        <end position="27"/>
    </location>
</feature>
<accession>A0A1Y1UCY3</accession>
<evidence type="ECO:0000313" key="4">
    <source>
        <dbReference type="EMBL" id="ORX35883.1"/>
    </source>
</evidence>
<feature type="domain" description="V-SNARE coiled-coil homology" evidence="3">
    <location>
        <begin position="22"/>
        <end position="82"/>
    </location>
</feature>
<sequence>MLIPKDQPVPPAQQGNSKQMDKIQATKQHIDEATAEFSKTIEAIHERGERLEDLRGQERSLEYPKSEFQGQGKSSQEKDVVE</sequence>
<feature type="region of interest" description="Disordered" evidence="2">
    <location>
        <begin position="48"/>
        <end position="82"/>
    </location>
</feature>
<dbReference type="InterPro" id="IPR042855">
    <property type="entry name" value="V_SNARE_CC"/>
</dbReference>
<evidence type="ECO:0000313" key="5">
    <source>
        <dbReference type="Proteomes" id="UP000193218"/>
    </source>
</evidence>
<dbReference type="RefSeq" id="XP_021870012.1">
    <property type="nucleotide sequence ID" value="XM_022018394.1"/>
</dbReference>
<comment type="caution">
    <text evidence="4">The sequence shown here is derived from an EMBL/GenBank/DDBJ whole genome shotgun (WGS) entry which is preliminary data.</text>
</comment>
<dbReference type="PROSITE" id="PS50892">
    <property type="entry name" value="V_SNARE"/>
    <property type="match status" value="1"/>
</dbReference>
<name>A0A1Y1UCY3_9TREE</name>
<organism evidence="4 5">
    <name type="scientific">Kockovaella imperatae</name>
    <dbReference type="NCBI Taxonomy" id="4999"/>
    <lineage>
        <taxon>Eukaryota</taxon>
        <taxon>Fungi</taxon>
        <taxon>Dikarya</taxon>
        <taxon>Basidiomycota</taxon>
        <taxon>Agaricomycotina</taxon>
        <taxon>Tremellomycetes</taxon>
        <taxon>Tremellales</taxon>
        <taxon>Cuniculitremaceae</taxon>
        <taxon>Kockovaella</taxon>
    </lineage>
</organism>
<reference evidence="4 5" key="1">
    <citation type="submission" date="2017-03" db="EMBL/GenBank/DDBJ databases">
        <title>Widespread Adenine N6-methylation of Active Genes in Fungi.</title>
        <authorList>
            <consortium name="DOE Joint Genome Institute"/>
            <person name="Mondo S.J."/>
            <person name="Dannebaum R.O."/>
            <person name="Kuo R.C."/>
            <person name="Louie K.B."/>
            <person name="Bewick A.J."/>
            <person name="Labutti K."/>
            <person name="Haridas S."/>
            <person name="Kuo A."/>
            <person name="Salamov A."/>
            <person name="Ahrendt S.R."/>
            <person name="Lau R."/>
            <person name="Bowen B.P."/>
            <person name="Lipzen A."/>
            <person name="Sullivan W."/>
            <person name="Andreopoulos W.B."/>
            <person name="Clum A."/>
            <person name="Lindquist E."/>
            <person name="Daum C."/>
            <person name="Northen T.R."/>
            <person name="Ramamoorthy G."/>
            <person name="Schmitz R.J."/>
            <person name="Gryganskyi A."/>
            <person name="Culley D."/>
            <person name="Magnuson J."/>
            <person name="James T.Y."/>
            <person name="O'Malley M.A."/>
            <person name="Stajich J.E."/>
            <person name="Spatafora J.W."/>
            <person name="Visel A."/>
            <person name="Grigoriev I.V."/>
        </authorList>
    </citation>
    <scope>NUCLEOTIDE SEQUENCE [LARGE SCALE GENOMIC DNA]</scope>
    <source>
        <strain evidence="4 5">NRRL Y-17943</strain>
    </source>
</reference>
<gene>
    <name evidence="4" type="ORF">BD324DRAFT_651798</name>
</gene>
<dbReference type="SUPFAM" id="SSF58038">
    <property type="entry name" value="SNARE fusion complex"/>
    <property type="match status" value="1"/>
</dbReference>
<dbReference type="Gene3D" id="1.20.5.110">
    <property type="match status" value="1"/>
</dbReference>
<keyword evidence="5" id="KW-1185">Reference proteome</keyword>
<evidence type="ECO:0000259" key="3">
    <source>
        <dbReference type="PROSITE" id="PS50892"/>
    </source>
</evidence>
<keyword evidence="1" id="KW-0175">Coiled coil</keyword>
<dbReference type="AlphaFoldDB" id="A0A1Y1UCY3"/>